<protein>
    <submittedName>
        <fullName evidence="1">Uncharacterized protein</fullName>
    </submittedName>
</protein>
<dbReference type="Proteomes" id="UP000636800">
    <property type="component" value="Chromosome 7"/>
</dbReference>
<evidence type="ECO:0000313" key="2">
    <source>
        <dbReference type="Proteomes" id="UP000636800"/>
    </source>
</evidence>
<dbReference type="EMBL" id="JADCNL010000007">
    <property type="protein sequence ID" value="KAG0473982.1"/>
    <property type="molecule type" value="Genomic_DNA"/>
</dbReference>
<keyword evidence="2" id="KW-1185">Reference proteome</keyword>
<organism evidence="1 2">
    <name type="scientific">Vanilla planifolia</name>
    <name type="common">Vanilla</name>
    <dbReference type="NCBI Taxonomy" id="51239"/>
    <lineage>
        <taxon>Eukaryota</taxon>
        <taxon>Viridiplantae</taxon>
        <taxon>Streptophyta</taxon>
        <taxon>Embryophyta</taxon>
        <taxon>Tracheophyta</taxon>
        <taxon>Spermatophyta</taxon>
        <taxon>Magnoliopsida</taxon>
        <taxon>Liliopsida</taxon>
        <taxon>Asparagales</taxon>
        <taxon>Orchidaceae</taxon>
        <taxon>Vanilloideae</taxon>
        <taxon>Vanilleae</taxon>
        <taxon>Vanilla</taxon>
    </lineage>
</organism>
<reference evidence="1 2" key="1">
    <citation type="journal article" date="2020" name="Nat. Food">
        <title>A phased Vanilla planifolia genome enables genetic improvement of flavour and production.</title>
        <authorList>
            <person name="Hasing T."/>
            <person name="Tang H."/>
            <person name="Brym M."/>
            <person name="Khazi F."/>
            <person name="Huang T."/>
            <person name="Chambers A.H."/>
        </authorList>
    </citation>
    <scope>NUCLEOTIDE SEQUENCE [LARGE SCALE GENOMIC DNA]</scope>
    <source>
        <tissue evidence="1">Leaf</tissue>
    </source>
</reference>
<evidence type="ECO:0000313" key="1">
    <source>
        <dbReference type="EMBL" id="KAG0473982.1"/>
    </source>
</evidence>
<accession>A0A835QUC5</accession>
<name>A0A835QUC5_VANPL</name>
<comment type="caution">
    <text evidence="1">The sequence shown here is derived from an EMBL/GenBank/DDBJ whole genome shotgun (WGS) entry which is preliminary data.</text>
</comment>
<gene>
    <name evidence="1" type="ORF">HPP92_015839</name>
</gene>
<sequence length="154" mass="17842">MDKSSHLFVKVENSLSELLPEEEKSECQAIHKVFDPQRKFQAHSWVPMLFPLLTLEAFACWWMVGTDFPMVLIQIQIVMKRGEWVFLNFFGFNGTAGVENQGIEEDCRLARKEPPLRIWMSPFVPISVDGIILLVDIRVLVRPRIIRDIPETTT</sequence>
<proteinExistence type="predicted"/>
<dbReference type="AlphaFoldDB" id="A0A835QUC5"/>